<dbReference type="GO" id="GO:0008270">
    <property type="term" value="F:zinc ion binding"/>
    <property type="evidence" value="ECO:0007669"/>
    <property type="project" value="UniProtKB-KW"/>
</dbReference>
<sequence>MRVNSDVSRRRTAVLRITSFNRTASRNTAVGTETVIKRSVRRTDDIIAFNYIRERILRRLRAFKRNELTCYDRCYECSERGHHSSTCHPVRTCRRRLCVHVPNNNTGR</sequence>
<name>A0A2S2R2C3_9HEMI</name>
<gene>
    <name evidence="3" type="ORF">g.184000</name>
</gene>
<dbReference type="EMBL" id="GGMS01014984">
    <property type="protein sequence ID" value="MBY84187.1"/>
    <property type="molecule type" value="Transcribed_RNA"/>
</dbReference>
<feature type="domain" description="CCHC-type" evidence="2">
    <location>
        <begin position="73"/>
        <end position="87"/>
    </location>
</feature>
<reference evidence="3" key="1">
    <citation type="submission" date="2018-04" db="EMBL/GenBank/DDBJ databases">
        <title>Transcriptome assembly of Sipha flava.</title>
        <authorList>
            <person name="Scully E.D."/>
            <person name="Geib S.M."/>
            <person name="Palmer N.A."/>
            <person name="Koch K."/>
            <person name="Bradshaw J."/>
            <person name="Heng-Moss T."/>
            <person name="Sarath G."/>
        </authorList>
    </citation>
    <scope>NUCLEOTIDE SEQUENCE</scope>
</reference>
<evidence type="ECO:0000259" key="2">
    <source>
        <dbReference type="PROSITE" id="PS50158"/>
    </source>
</evidence>
<dbReference type="GO" id="GO:0003676">
    <property type="term" value="F:nucleic acid binding"/>
    <property type="evidence" value="ECO:0007669"/>
    <property type="project" value="InterPro"/>
</dbReference>
<dbReference type="PROSITE" id="PS50158">
    <property type="entry name" value="ZF_CCHC"/>
    <property type="match status" value="1"/>
</dbReference>
<proteinExistence type="predicted"/>
<dbReference type="AlphaFoldDB" id="A0A2S2R2C3"/>
<organism evidence="3">
    <name type="scientific">Sipha flava</name>
    <name type="common">yellow sugarcane aphid</name>
    <dbReference type="NCBI Taxonomy" id="143950"/>
    <lineage>
        <taxon>Eukaryota</taxon>
        <taxon>Metazoa</taxon>
        <taxon>Ecdysozoa</taxon>
        <taxon>Arthropoda</taxon>
        <taxon>Hexapoda</taxon>
        <taxon>Insecta</taxon>
        <taxon>Pterygota</taxon>
        <taxon>Neoptera</taxon>
        <taxon>Paraneoptera</taxon>
        <taxon>Hemiptera</taxon>
        <taxon>Sternorrhyncha</taxon>
        <taxon>Aphidomorpha</taxon>
        <taxon>Aphidoidea</taxon>
        <taxon>Aphididae</taxon>
        <taxon>Sipha</taxon>
    </lineage>
</organism>
<keyword evidence="1" id="KW-0863">Zinc-finger</keyword>
<protein>
    <recommendedName>
        <fullName evidence="2">CCHC-type domain-containing protein</fullName>
    </recommendedName>
</protein>
<accession>A0A2S2R2C3</accession>
<evidence type="ECO:0000256" key="1">
    <source>
        <dbReference type="PROSITE-ProRule" id="PRU00047"/>
    </source>
</evidence>
<dbReference type="InterPro" id="IPR001878">
    <property type="entry name" value="Znf_CCHC"/>
</dbReference>
<keyword evidence="1" id="KW-0862">Zinc</keyword>
<keyword evidence="1" id="KW-0479">Metal-binding</keyword>
<evidence type="ECO:0000313" key="3">
    <source>
        <dbReference type="EMBL" id="MBY84187.1"/>
    </source>
</evidence>